<dbReference type="EMBL" id="CP045896">
    <property type="protein sequence ID" value="QQP50253.1"/>
    <property type="molecule type" value="Genomic_DNA"/>
</dbReference>
<dbReference type="AlphaFoldDB" id="A0A7T8HHP2"/>
<keyword evidence="4" id="KW-1185">Reference proteome</keyword>
<sequence length="322" mass="35620">RRHIFLHGSERGGSSDELSVSFEVLYPPRNMEIAPSSGSIDLRPRILCDISLLSGRESKAGNPMEPAKKIYTRGNGHSFELKNSSYQDKGNGPVPPTTPSRDKSEKIHGSYFDVDIIGSPQIFFQEEESQPLTGGLSLGLGSLELFEGQRHGRFFVPPIQRASRDCYKTELVIERALAEDSRMYISWWPIRRTHLRTFSLSAVLGAGISVLIILIILCVACVLLVRKKNGPLCLLPGASTDNLHEYIERSLPDTSNVITVSSLPPPATNVTVQKPPYADIHFRKKYSYLAPHKASPGHLINLSGLPHPSHSVTFRSENQADV</sequence>
<organism evidence="3 4">
    <name type="scientific">Caligus rogercresseyi</name>
    <name type="common">Sea louse</name>
    <dbReference type="NCBI Taxonomy" id="217165"/>
    <lineage>
        <taxon>Eukaryota</taxon>
        <taxon>Metazoa</taxon>
        <taxon>Ecdysozoa</taxon>
        <taxon>Arthropoda</taxon>
        <taxon>Crustacea</taxon>
        <taxon>Multicrustacea</taxon>
        <taxon>Hexanauplia</taxon>
        <taxon>Copepoda</taxon>
        <taxon>Siphonostomatoida</taxon>
        <taxon>Caligidae</taxon>
        <taxon>Caligus</taxon>
    </lineage>
</organism>
<name>A0A7T8HHP2_CALRO</name>
<protein>
    <submittedName>
        <fullName evidence="3">Uncharacterized protein</fullName>
    </submittedName>
</protein>
<keyword evidence="2" id="KW-1133">Transmembrane helix</keyword>
<evidence type="ECO:0000256" key="2">
    <source>
        <dbReference type="SAM" id="Phobius"/>
    </source>
</evidence>
<evidence type="ECO:0000313" key="4">
    <source>
        <dbReference type="Proteomes" id="UP000595437"/>
    </source>
</evidence>
<evidence type="ECO:0000256" key="1">
    <source>
        <dbReference type="SAM" id="MobiDB-lite"/>
    </source>
</evidence>
<feature type="region of interest" description="Disordered" evidence="1">
    <location>
        <begin position="81"/>
        <end position="105"/>
    </location>
</feature>
<dbReference type="Proteomes" id="UP000595437">
    <property type="component" value="Chromosome 7"/>
</dbReference>
<keyword evidence="2" id="KW-0472">Membrane</keyword>
<feature type="transmembrane region" description="Helical" evidence="2">
    <location>
        <begin position="200"/>
        <end position="225"/>
    </location>
</feature>
<proteinExistence type="predicted"/>
<feature type="non-terminal residue" evidence="3">
    <location>
        <position position="322"/>
    </location>
</feature>
<evidence type="ECO:0000313" key="3">
    <source>
        <dbReference type="EMBL" id="QQP50253.1"/>
    </source>
</evidence>
<gene>
    <name evidence="3" type="ORF">FKW44_011190</name>
</gene>
<keyword evidence="2" id="KW-0812">Transmembrane</keyword>
<accession>A0A7T8HHP2</accession>
<reference evidence="4" key="1">
    <citation type="submission" date="2021-01" db="EMBL/GenBank/DDBJ databases">
        <title>Caligus Genome Assembly.</title>
        <authorList>
            <person name="Gallardo-Escarate C."/>
        </authorList>
    </citation>
    <scope>NUCLEOTIDE SEQUENCE [LARGE SCALE GENOMIC DNA]</scope>
</reference>